<accession>A0A1N6NRP9</accession>
<gene>
    <name evidence="7" type="ORF">SAMN05421647_101507</name>
</gene>
<dbReference type="SUPFAM" id="SSF55785">
    <property type="entry name" value="PYP-like sensor domain (PAS domain)"/>
    <property type="match status" value="1"/>
</dbReference>
<dbReference type="GO" id="GO:0043565">
    <property type="term" value="F:sequence-specific DNA binding"/>
    <property type="evidence" value="ECO:0007669"/>
    <property type="project" value="InterPro"/>
</dbReference>
<dbReference type="InterPro" id="IPR025944">
    <property type="entry name" value="Sigma_54_int_dom_CS"/>
</dbReference>
<dbReference type="AlphaFoldDB" id="A0A1N6NRP9"/>
<reference evidence="8" key="1">
    <citation type="submission" date="2017-01" db="EMBL/GenBank/DDBJ databases">
        <authorList>
            <person name="Varghese N."/>
            <person name="Submissions S."/>
        </authorList>
    </citation>
    <scope>NUCLEOTIDE SEQUENCE [LARGE SCALE GENOMIC DNA]</scope>
    <source>
        <strain evidence="8">DSM 7027</strain>
    </source>
</reference>
<dbReference type="InterPro" id="IPR009057">
    <property type="entry name" value="Homeodomain-like_sf"/>
</dbReference>
<dbReference type="InterPro" id="IPR058031">
    <property type="entry name" value="AAA_lid_NorR"/>
</dbReference>
<evidence type="ECO:0000259" key="6">
    <source>
        <dbReference type="PROSITE" id="PS50045"/>
    </source>
</evidence>
<keyword evidence="4" id="KW-0804">Transcription</keyword>
<dbReference type="Pfam" id="PF25601">
    <property type="entry name" value="AAA_lid_14"/>
    <property type="match status" value="1"/>
</dbReference>
<keyword evidence="7" id="KW-0238">DNA-binding</keyword>
<sequence length="471" mass="52620">MSLSGFASEQVRDRVLASLNRSFETFYEHSIAVDRHGIINWISDSYSRFLGCTESPLGRHITDLIPGSYLPQVMATGKPVLLDLLQLRNQWTLVSVVPVHNEQGEVEGAFGFVATDSPTSGMKPLLERYNQMQREVREALRYREGRSARYKLSQIAGQSETIRLVKQQIRQAARFDITVLLSGETGTGKELFAHSLHDLSDRAEKPFVSVNVAAIPETLMESEFFGVASGAFTGAKKEGRPGKIEVAGDGTLFLDEVGDMPLALQSKLLRVLQEREFERVGSNQVQTTQVRIVAATSRNLEQMVADGSFRPDLYYRLNAMPIRLPALRERLDDVDALGERILDDCCSRLGVLPKSLTDEAVRLLKTYRWPGNVRELYNVLERACILNETLSHIDAAQLLPMIQTLPKTSAMDSQSAQSQKAEPPETGLTLKQRLKIEEARIIQETLQLCDGNRTEAAKRLGMSRAALYNKL</sequence>
<dbReference type="PANTHER" id="PTHR32071:SF99">
    <property type="entry name" value="TRANSCRIPTIONAL REGULATORY PROTEIN"/>
    <property type="match status" value="1"/>
</dbReference>
<dbReference type="STRING" id="49186.SAMN05421647_101507"/>
<dbReference type="Gene3D" id="1.10.8.60">
    <property type="match status" value="1"/>
</dbReference>
<dbReference type="PRINTS" id="PR01590">
    <property type="entry name" value="HTHFIS"/>
</dbReference>
<keyword evidence="2" id="KW-0067">ATP-binding</keyword>
<dbReference type="CDD" id="cd00130">
    <property type="entry name" value="PAS"/>
    <property type="match status" value="1"/>
</dbReference>
<dbReference type="InterPro" id="IPR003593">
    <property type="entry name" value="AAA+_ATPase"/>
</dbReference>
<dbReference type="InterPro" id="IPR002078">
    <property type="entry name" value="Sigma_54_int"/>
</dbReference>
<dbReference type="GO" id="GO:0006355">
    <property type="term" value="P:regulation of DNA-templated transcription"/>
    <property type="evidence" value="ECO:0007669"/>
    <property type="project" value="InterPro"/>
</dbReference>
<dbReference type="PANTHER" id="PTHR32071">
    <property type="entry name" value="TRANSCRIPTIONAL REGULATORY PROTEIN"/>
    <property type="match status" value="1"/>
</dbReference>
<dbReference type="FunFam" id="3.40.50.300:FF:000006">
    <property type="entry name" value="DNA-binding transcriptional regulator NtrC"/>
    <property type="match status" value="1"/>
</dbReference>
<evidence type="ECO:0000256" key="4">
    <source>
        <dbReference type="ARBA" id="ARBA00023163"/>
    </source>
</evidence>
<proteinExistence type="predicted"/>
<dbReference type="EMBL" id="FTMN01000001">
    <property type="protein sequence ID" value="SIP94646.1"/>
    <property type="molecule type" value="Genomic_DNA"/>
</dbReference>
<dbReference type="Gene3D" id="1.10.10.60">
    <property type="entry name" value="Homeodomain-like"/>
    <property type="match status" value="1"/>
</dbReference>
<dbReference type="RefSeq" id="WP_076460546.1">
    <property type="nucleotide sequence ID" value="NZ_FTMN01000001.1"/>
</dbReference>
<dbReference type="SUPFAM" id="SSF52540">
    <property type="entry name" value="P-loop containing nucleoside triphosphate hydrolases"/>
    <property type="match status" value="1"/>
</dbReference>
<evidence type="ECO:0000313" key="7">
    <source>
        <dbReference type="EMBL" id="SIP94646.1"/>
    </source>
</evidence>
<evidence type="ECO:0000256" key="1">
    <source>
        <dbReference type="ARBA" id="ARBA00022741"/>
    </source>
</evidence>
<dbReference type="InterPro" id="IPR027417">
    <property type="entry name" value="P-loop_NTPase"/>
</dbReference>
<name>A0A1N6NRP9_9GAMM</name>
<feature type="domain" description="Sigma-54 factor interaction" evidence="6">
    <location>
        <begin position="155"/>
        <end position="385"/>
    </location>
</feature>
<feature type="region of interest" description="Disordered" evidence="5">
    <location>
        <begin position="409"/>
        <end position="428"/>
    </location>
</feature>
<keyword evidence="8" id="KW-1185">Reference proteome</keyword>
<evidence type="ECO:0000313" key="8">
    <source>
        <dbReference type="Proteomes" id="UP000186895"/>
    </source>
</evidence>
<feature type="compositionally biased region" description="Polar residues" evidence="5">
    <location>
        <begin position="409"/>
        <end position="420"/>
    </location>
</feature>
<protein>
    <submittedName>
        <fullName evidence="7">Transcriptional regulator containing PAS, AAA-type ATPase, and DNA-binding Fis domains</fullName>
    </submittedName>
</protein>
<dbReference type="Proteomes" id="UP000186895">
    <property type="component" value="Unassembled WGS sequence"/>
</dbReference>
<dbReference type="GO" id="GO:0005524">
    <property type="term" value="F:ATP binding"/>
    <property type="evidence" value="ECO:0007669"/>
    <property type="project" value="UniProtKB-KW"/>
</dbReference>
<dbReference type="InterPro" id="IPR025662">
    <property type="entry name" value="Sigma_54_int_dom_ATP-bd_1"/>
</dbReference>
<dbReference type="eggNOG" id="COG3829">
    <property type="taxonomic scope" value="Bacteria"/>
</dbReference>
<keyword evidence="1" id="KW-0547">Nucleotide-binding</keyword>
<evidence type="ECO:0000256" key="3">
    <source>
        <dbReference type="ARBA" id="ARBA00023015"/>
    </source>
</evidence>
<dbReference type="CDD" id="cd00009">
    <property type="entry name" value="AAA"/>
    <property type="match status" value="1"/>
</dbReference>
<keyword evidence="3" id="KW-0805">Transcription regulation</keyword>
<dbReference type="PROSITE" id="PS00688">
    <property type="entry name" value="SIGMA54_INTERACT_3"/>
    <property type="match status" value="1"/>
</dbReference>
<dbReference type="Pfam" id="PF02954">
    <property type="entry name" value="HTH_8"/>
    <property type="match status" value="1"/>
</dbReference>
<dbReference type="PROSITE" id="PS00675">
    <property type="entry name" value="SIGMA54_INTERACT_1"/>
    <property type="match status" value="1"/>
</dbReference>
<organism evidence="7 8">
    <name type="scientific">Marinobacterium stanieri</name>
    <dbReference type="NCBI Taxonomy" id="49186"/>
    <lineage>
        <taxon>Bacteria</taxon>
        <taxon>Pseudomonadati</taxon>
        <taxon>Pseudomonadota</taxon>
        <taxon>Gammaproteobacteria</taxon>
        <taxon>Oceanospirillales</taxon>
        <taxon>Oceanospirillaceae</taxon>
        <taxon>Marinobacterium</taxon>
    </lineage>
</organism>
<evidence type="ECO:0000256" key="2">
    <source>
        <dbReference type="ARBA" id="ARBA00022840"/>
    </source>
</evidence>
<evidence type="ECO:0000256" key="5">
    <source>
        <dbReference type="SAM" id="MobiDB-lite"/>
    </source>
</evidence>
<dbReference type="InterPro" id="IPR000014">
    <property type="entry name" value="PAS"/>
</dbReference>
<dbReference type="Gene3D" id="3.30.450.20">
    <property type="entry name" value="PAS domain"/>
    <property type="match status" value="1"/>
</dbReference>
<dbReference type="Gene3D" id="3.40.50.300">
    <property type="entry name" value="P-loop containing nucleotide triphosphate hydrolases"/>
    <property type="match status" value="1"/>
</dbReference>
<dbReference type="InterPro" id="IPR002197">
    <property type="entry name" value="HTH_Fis"/>
</dbReference>
<dbReference type="PROSITE" id="PS50045">
    <property type="entry name" value="SIGMA54_INTERACT_4"/>
    <property type="match status" value="1"/>
</dbReference>
<dbReference type="InterPro" id="IPR035965">
    <property type="entry name" value="PAS-like_dom_sf"/>
</dbReference>
<dbReference type="SMART" id="SM00382">
    <property type="entry name" value="AAA"/>
    <property type="match status" value="1"/>
</dbReference>
<dbReference type="Pfam" id="PF00158">
    <property type="entry name" value="Sigma54_activat"/>
    <property type="match status" value="1"/>
</dbReference>
<dbReference type="SUPFAM" id="SSF46689">
    <property type="entry name" value="Homeodomain-like"/>
    <property type="match status" value="1"/>
</dbReference>